<reference evidence="3" key="1">
    <citation type="journal article" date="2005" name="Nature">
        <title>The map-based sequence of the rice genome.</title>
        <authorList>
            <consortium name="International rice genome sequencing project (IRGSP)"/>
            <person name="Matsumoto T."/>
            <person name="Wu J."/>
            <person name="Kanamori H."/>
            <person name="Katayose Y."/>
            <person name="Fujisawa M."/>
            <person name="Namiki N."/>
            <person name="Mizuno H."/>
            <person name="Yamamoto K."/>
            <person name="Antonio B.A."/>
            <person name="Baba T."/>
            <person name="Sakata K."/>
            <person name="Nagamura Y."/>
            <person name="Aoki H."/>
            <person name="Arikawa K."/>
            <person name="Arita K."/>
            <person name="Bito T."/>
            <person name="Chiden Y."/>
            <person name="Fujitsuka N."/>
            <person name="Fukunaka R."/>
            <person name="Hamada M."/>
            <person name="Harada C."/>
            <person name="Hayashi A."/>
            <person name="Hijishita S."/>
            <person name="Honda M."/>
            <person name="Hosokawa S."/>
            <person name="Ichikawa Y."/>
            <person name="Idonuma A."/>
            <person name="Iijima M."/>
            <person name="Ikeda M."/>
            <person name="Ikeno M."/>
            <person name="Ito K."/>
            <person name="Ito S."/>
            <person name="Ito T."/>
            <person name="Ito Y."/>
            <person name="Ito Y."/>
            <person name="Iwabuchi A."/>
            <person name="Kamiya K."/>
            <person name="Karasawa W."/>
            <person name="Kurita K."/>
            <person name="Katagiri S."/>
            <person name="Kikuta A."/>
            <person name="Kobayashi H."/>
            <person name="Kobayashi N."/>
            <person name="Machita K."/>
            <person name="Maehara T."/>
            <person name="Masukawa M."/>
            <person name="Mizubayashi T."/>
            <person name="Mukai Y."/>
            <person name="Nagasaki H."/>
            <person name="Nagata Y."/>
            <person name="Naito S."/>
            <person name="Nakashima M."/>
            <person name="Nakama Y."/>
            <person name="Nakamichi Y."/>
            <person name="Nakamura M."/>
            <person name="Meguro A."/>
            <person name="Negishi M."/>
            <person name="Ohta I."/>
            <person name="Ohta T."/>
            <person name="Okamoto M."/>
            <person name="Ono N."/>
            <person name="Saji S."/>
            <person name="Sakaguchi M."/>
            <person name="Sakai K."/>
            <person name="Shibata M."/>
            <person name="Shimokawa T."/>
            <person name="Song J."/>
            <person name="Takazaki Y."/>
            <person name="Terasawa K."/>
            <person name="Tsugane M."/>
            <person name="Tsuji K."/>
            <person name="Ueda S."/>
            <person name="Waki K."/>
            <person name="Yamagata H."/>
            <person name="Yamamoto M."/>
            <person name="Yamamoto S."/>
            <person name="Yamane H."/>
            <person name="Yoshiki S."/>
            <person name="Yoshihara R."/>
            <person name="Yukawa K."/>
            <person name="Zhong H."/>
            <person name="Yano M."/>
            <person name="Yuan Q."/>
            <person name="Ouyang S."/>
            <person name="Liu J."/>
            <person name="Jones K.M."/>
            <person name="Gansberger K."/>
            <person name="Moffat K."/>
            <person name="Hill J."/>
            <person name="Bera J."/>
            <person name="Fadrosh D."/>
            <person name="Jin S."/>
            <person name="Johri S."/>
            <person name="Kim M."/>
            <person name="Overton L."/>
            <person name="Reardon M."/>
            <person name="Tsitrin T."/>
            <person name="Vuong H."/>
            <person name="Weaver B."/>
            <person name="Ciecko A."/>
            <person name="Tallon L."/>
            <person name="Jackson J."/>
            <person name="Pai G."/>
            <person name="Aken S.V."/>
            <person name="Utterback T."/>
            <person name="Reidmuller S."/>
            <person name="Feldblyum T."/>
            <person name="Hsiao J."/>
            <person name="Zismann V."/>
            <person name="Iobst S."/>
            <person name="de Vazeille A.R."/>
            <person name="Buell C.R."/>
            <person name="Ying K."/>
            <person name="Li Y."/>
            <person name="Lu T."/>
            <person name="Huang Y."/>
            <person name="Zhao Q."/>
            <person name="Feng Q."/>
            <person name="Zhang L."/>
            <person name="Zhu J."/>
            <person name="Weng Q."/>
            <person name="Mu J."/>
            <person name="Lu Y."/>
            <person name="Fan D."/>
            <person name="Liu Y."/>
            <person name="Guan J."/>
            <person name="Zhang Y."/>
            <person name="Yu S."/>
            <person name="Liu X."/>
            <person name="Zhang Y."/>
            <person name="Hong G."/>
            <person name="Han B."/>
            <person name="Choisne N."/>
            <person name="Demange N."/>
            <person name="Orjeda G."/>
            <person name="Samain S."/>
            <person name="Cattolico L."/>
            <person name="Pelletier E."/>
            <person name="Couloux A."/>
            <person name="Segurens B."/>
            <person name="Wincker P."/>
            <person name="D'Hont A."/>
            <person name="Scarpelli C."/>
            <person name="Weissenbach J."/>
            <person name="Salanoubat M."/>
            <person name="Quetier F."/>
            <person name="Yu Y."/>
            <person name="Kim H.R."/>
            <person name="Rambo T."/>
            <person name="Currie J."/>
            <person name="Collura K."/>
            <person name="Luo M."/>
            <person name="Yang T."/>
            <person name="Ammiraju J.S.S."/>
            <person name="Engler F."/>
            <person name="Soderlund C."/>
            <person name="Wing R.A."/>
            <person name="Palmer L.E."/>
            <person name="de la Bastide M."/>
            <person name="Spiegel L."/>
            <person name="Nascimento L."/>
            <person name="Zutavern T."/>
            <person name="O'Shaughnessy A."/>
            <person name="Dike S."/>
            <person name="Dedhia N."/>
            <person name="Preston R."/>
            <person name="Balija V."/>
            <person name="McCombie W.R."/>
            <person name="Chow T."/>
            <person name="Chen H."/>
            <person name="Chung M."/>
            <person name="Chen C."/>
            <person name="Shaw J."/>
            <person name="Wu H."/>
            <person name="Hsiao K."/>
            <person name="Chao Y."/>
            <person name="Chu M."/>
            <person name="Cheng C."/>
            <person name="Hour A."/>
            <person name="Lee P."/>
            <person name="Lin S."/>
            <person name="Lin Y."/>
            <person name="Liou J."/>
            <person name="Liu S."/>
            <person name="Hsing Y."/>
            <person name="Raghuvanshi S."/>
            <person name="Mohanty A."/>
            <person name="Bharti A.K."/>
            <person name="Gaur A."/>
            <person name="Gupta V."/>
            <person name="Kumar D."/>
            <person name="Ravi V."/>
            <person name="Vij S."/>
            <person name="Kapur A."/>
            <person name="Khurana P."/>
            <person name="Khurana P."/>
            <person name="Khurana J.P."/>
            <person name="Tyagi A.K."/>
            <person name="Gaikwad K."/>
            <person name="Singh A."/>
            <person name="Dalal V."/>
            <person name="Srivastava S."/>
            <person name="Dixit A."/>
            <person name="Pal A.K."/>
            <person name="Ghazi I.A."/>
            <person name="Yadav M."/>
            <person name="Pandit A."/>
            <person name="Bhargava A."/>
            <person name="Sureshbabu K."/>
            <person name="Batra K."/>
            <person name="Sharma T.R."/>
            <person name="Mohapatra T."/>
            <person name="Singh N.K."/>
            <person name="Messing J."/>
            <person name="Nelson A.B."/>
            <person name="Fuks G."/>
            <person name="Kavchok S."/>
            <person name="Keizer G."/>
            <person name="Linton E."/>
            <person name="Llaca V."/>
            <person name="Song R."/>
            <person name="Tanyolac B."/>
            <person name="Young S."/>
            <person name="Ho-Il K."/>
            <person name="Hahn J.H."/>
            <person name="Sangsakoo G."/>
            <person name="Vanavichit A."/>
            <person name="de Mattos Luiz.A.T."/>
            <person name="Zimmer P.D."/>
            <person name="Malone G."/>
            <person name="Dellagostin O."/>
            <person name="de Oliveira A.C."/>
            <person name="Bevan M."/>
            <person name="Bancroft I."/>
            <person name="Minx P."/>
            <person name="Cordum H."/>
            <person name="Wilson R."/>
            <person name="Cheng Z."/>
            <person name="Jin W."/>
            <person name="Jiang J."/>
            <person name="Leong S.A."/>
            <person name="Iwama H."/>
            <person name="Gojobori T."/>
            <person name="Itoh T."/>
            <person name="Niimura Y."/>
            <person name="Fujii Y."/>
            <person name="Habara T."/>
            <person name="Sakai H."/>
            <person name="Sato Y."/>
            <person name="Wilson G."/>
            <person name="Kumar K."/>
            <person name="McCouch S."/>
            <person name="Juretic N."/>
            <person name="Hoen D."/>
            <person name="Wright S."/>
            <person name="Bruskiewich R."/>
            <person name="Bureau T."/>
            <person name="Miyao A."/>
            <person name="Hirochika H."/>
            <person name="Nishikawa T."/>
            <person name="Kadowaki K."/>
            <person name="Sugiura M."/>
            <person name="Burr B."/>
            <person name="Sasaki T."/>
        </authorList>
    </citation>
    <scope>NUCLEOTIDE SEQUENCE [LARGE SCALE GENOMIC DNA]</scope>
    <source>
        <strain evidence="3">cv. Nipponbare</strain>
    </source>
</reference>
<protein>
    <submittedName>
        <fullName evidence="2">Uncharacterized protein</fullName>
    </submittedName>
</protein>
<reference evidence="3" key="2">
    <citation type="journal article" date="2008" name="Nucleic Acids Res.">
        <title>The rice annotation project database (RAP-DB): 2008 update.</title>
        <authorList>
            <consortium name="The rice annotation project (RAP)"/>
        </authorList>
    </citation>
    <scope>GENOME REANNOTATION</scope>
    <source>
        <strain evidence="3">cv. Nipponbare</strain>
    </source>
</reference>
<feature type="compositionally biased region" description="Basic and acidic residues" evidence="1">
    <location>
        <begin position="267"/>
        <end position="282"/>
    </location>
</feature>
<dbReference type="EMBL" id="AC148235">
    <property type="protein sequence ID" value="AAX95487.1"/>
    <property type="molecule type" value="Genomic_DNA"/>
</dbReference>
<dbReference type="AlphaFoldDB" id="Q2R673"/>
<evidence type="ECO:0000256" key="1">
    <source>
        <dbReference type="SAM" id="MobiDB-lite"/>
    </source>
</evidence>
<name>Q2R673_ORYSJ</name>
<accession>Q2R673</accession>
<evidence type="ECO:0000313" key="2">
    <source>
        <dbReference type="EMBL" id="AAX95487.1"/>
    </source>
</evidence>
<sequence>MAGVGGRLGTATARVVRRTMTRLKDGGAPLDYEEAYPVLYLGRGGPMWRGHELPRRSATAMVAADLRRRGACWRKGLVRDSPRQRLDGCGLAVAPCSADAGRDDGAGVPGESEGFGLRLWVWRLRVVWRVSWREGSIYRRGRSERQARGIVAKCSASLARAGGGRRGTRLAAGVGFAQGLQRGCRVSQREPGAVGLALSLRASALAGGGGVGLATAAAVVGAWARQGIGRDGVGFVRPWHSGIRGQRVAQGRVASLLRQRERGRARERQLRVGRAGEGRGEGSCRASGRGAPALPQLCQRKTRAEVAWSAWKP</sequence>
<dbReference type="Proteomes" id="UP000000763">
    <property type="component" value="Chromosome 11"/>
</dbReference>
<organism evidence="2 3">
    <name type="scientific">Oryza sativa subsp. japonica</name>
    <name type="common">Rice</name>
    <dbReference type="NCBI Taxonomy" id="39947"/>
    <lineage>
        <taxon>Eukaryota</taxon>
        <taxon>Viridiplantae</taxon>
        <taxon>Streptophyta</taxon>
        <taxon>Embryophyta</taxon>
        <taxon>Tracheophyta</taxon>
        <taxon>Spermatophyta</taxon>
        <taxon>Magnoliopsida</taxon>
        <taxon>Liliopsida</taxon>
        <taxon>Poales</taxon>
        <taxon>Poaceae</taxon>
        <taxon>BOP clade</taxon>
        <taxon>Oryzoideae</taxon>
        <taxon>Oryzeae</taxon>
        <taxon>Oryzinae</taxon>
        <taxon>Oryza</taxon>
        <taxon>Oryza sativa</taxon>
    </lineage>
</organism>
<proteinExistence type="predicted"/>
<feature type="region of interest" description="Disordered" evidence="1">
    <location>
        <begin position="267"/>
        <end position="296"/>
    </location>
</feature>
<evidence type="ECO:0000313" key="3">
    <source>
        <dbReference type="Proteomes" id="UP000000763"/>
    </source>
</evidence>